<accession>A0A0F9RY91</accession>
<name>A0A0F9RY91_9ZZZZ</name>
<proteinExistence type="predicted"/>
<organism evidence="1">
    <name type="scientific">marine sediment metagenome</name>
    <dbReference type="NCBI Taxonomy" id="412755"/>
    <lineage>
        <taxon>unclassified sequences</taxon>
        <taxon>metagenomes</taxon>
        <taxon>ecological metagenomes</taxon>
    </lineage>
</organism>
<dbReference type="Gene3D" id="3.40.190.150">
    <property type="entry name" value="Bordetella uptake gene, domain 1"/>
    <property type="match status" value="1"/>
</dbReference>
<reference evidence="1" key="1">
    <citation type="journal article" date="2015" name="Nature">
        <title>Complex archaea that bridge the gap between prokaryotes and eukaryotes.</title>
        <authorList>
            <person name="Spang A."/>
            <person name="Saw J.H."/>
            <person name="Jorgensen S.L."/>
            <person name="Zaremba-Niedzwiedzka K."/>
            <person name="Martijn J."/>
            <person name="Lind A.E."/>
            <person name="van Eijk R."/>
            <person name="Schleper C."/>
            <person name="Guy L."/>
            <person name="Ettema T.J."/>
        </authorList>
    </citation>
    <scope>NUCLEOTIDE SEQUENCE</scope>
</reference>
<protein>
    <submittedName>
        <fullName evidence="1">Uncharacterized protein</fullName>
    </submittedName>
</protein>
<evidence type="ECO:0000313" key="1">
    <source>
        <dbReference type="EMBL" id="KKN29896.1"/>
    </source>
</evidence>
<dbReference type="EMBL" id="LAZR01002450">
    <property type="protein sequence ID" value="KKN29896.1"/>
    <property type="molecule type" value="Genomic_DNA"/>
</dbReference>
<dbReference type="AlphaFoldDB" id="A0A0F9RY91"/>
<sequence length="112" mass="12206">MTGAVGAIALNYVAGAKADGYTLLMGTENPLLYKVMDVGDKAHRDFRRHTERNASRGAVGTSYNEDYKTYLPWGPFFGVFATKGTPDDAKTKLSITHAEAAPILRRGSILIR</sequence>
<dbReference type="InterPro" id="IPR042100">
    <property type="entry name" value="Bug_dom1"/>
</dbReference>
<gene>
    <name evidence="1" type="ORF">LCGC14_0839420</name>
</gene>
<comment type="caution">
    <text evidence="1">The sequence shown here is derived from an EMBL/GenBank/DDBJ whole genome shotgun (WGS) entry which is preliminary data.</text>
</comment>